<dbReference type="PANTHER" id="PTHR11963">
    <property type="entry name" value="LEUCINE AMINOPEPTIDASE-RELATED"/>
    <property type="match status" value="1"/>
</dbReference>
<reference evidence="6" key="1">
    <citation type="submission" date="2020-11" db="EMBL/GenBank/DDBJ databases">
        <authorList>
            <person name="Tran Van P."/>
        </authorList>
    </citation>
    <scope>NUCLEOTIDE SEQUENCE</scope>
</reference>
<protein>
    <recommendedName>
        <fullName evidence="5">Cytosol aminopeptidase domain-containing protein</fullName>
    </recommendedName>
</protein>
<dbReference type="Gene3D" id="3.40.630.10">
    <property type="entry name" value="Zn peptidases"/>
    <property type="match status" value="2"/>
</dbReference>
<feature type="domain" description="Cytosol aminopeptidase" evidence="5">
    <location>
        <begin position="171"/>
        <end position="355"/>
    </location>
</feature>
<sequence>MLKSHEMVRMPGDNGGATCVAAVTHAITELKLLINLRTLIPLAENIPGNNFKPIVVLSVSSSCPKLVQSNSTPAAPAFTLLDSLSTLIRLAVYHSGDRVVRIPLRNLHRERMVNDEGERVIGRDDTSHNWIHFETDSVMFSCQQETPYLRDWLSGRPTRTLIELITQLTPPGNQSNQTTLAQNIEYVLSKSWVSVELKGEAWAQKHGMNGVLGVARGSCEPPLFLDLSYHGGVNKVENRVILVGSAIILSLYTANDNRRLKSHEMVRMPGDNGGATCVAAVTRAIADLKLPINLRTLIPLVENISGCNAMKPGERLILMDGSVVQFYGSEVSGQLVLAETLYYSDNFKPSVVLSIIPSFGTLSKRLDYVKIIFPIRGHSYLECNKYIGLIDQGEEDELPKDW</sequence>
<dbReference type="InterPro" id="IPR000819">
    <property type="entry name" value="Peptidase_M17_C"/>
</dbReference>
<dbReference type="GO" id="GO:0070006">
    <property type="term" value="F:metalloaminopeptidase activity"/>
    <property type="evidence" value="ECO:0007669"/>
    <property type="project" value="InterPro"/>
</dbReference>
<accession>A0A7R9DEI6</accession>
<keyword evidence="2" id="KW-0031">Aminopeptidase</keyword>
<proteinExistence type="inferred from homology"/>
<evidence type="ECO:0000256" key="1">
    <source>
        <dbReference type="ARBA" id="ARBA00009528"/>
    </source>
</evidence>
<evidence type="ECO:0000313" key="6">
    <source>
        <dbReference type="EMBL" id="CAD7413236.1"/>
    </source>
</evidence>
<evidence type="ECO:0000256" key="3">
    <source>
        <dbReference type="ARBA" id="ARBA00022670"/>
    </source>
</evidence>
<gene>
    <name evidence="6" type="ORF">TPSB3V08_LOCUS8897</name>
</gene>
<feature type="domain" description="Cytosol aminopeptidase" evidence="5">
    <location>
        <begin position="3"/>
        <end position="83"/>
    </location>
</feature>
<dbReference type="PRINTS" id="PR00481">
    <property type="entry name" value="LAMNOPPTDASE"/>
</dbReference>
<dbReference type="PANTHER" id="PTHR11963:SF23">
    <property type="entry name" value="CYTOSOL AMINOPEPTIDASE"/>
    <property type="match status" value="1"/>
</dbReference>
<dbReference type="InterPro" id="IPR011356">
    <property type="entry name" value="Leucine_aapep/pepB"/>
</dbReference>
<comment type="similarity">
    <text evidence="1">Belongs to the peptidase M17 family.</text>
</comment>
<organism evidence="6">
    <name type="scientific">Timema poppense</name>
    <name type="common">Walking stick</name>
    <dbReference type="NCBI Taxonomy" id="170557"/>
    <lineage>
        <taxon>Eukaryota</taxon>
        <taxon>Metazoa</taxon>
        <taxon>Ecdysozoa</taxon>
        <taxon>Arthropoda</taxon>
        <taxon>Hexapoda</taxon>
        <taxon>Insecta</taxon>
        <taxon>Pterygota</taxon>
        <taxon>Neoptera</taxon>
        <taxon>Polyneoptera</taxon>
        <taxon>Phasmatodea</taxon>
        <taxon>Timematodea</taxon>
        <taxon>Timematoidea</taxon>
        <taxon>Timematidae</taxon>
        <taxon>Timema</taxon>
    </lineage>
</organism>
<keyword evidence="3" id="KW-0645">Protease</keyword>
<dbReference type="SUPFAM" id="SSF53187">
    <property type="entry name" value="Zn-dependent exopeptidases"/>
    <property type="match status" value="2"/>
</dbReference>
<dbReference type="EMBL" id="OD006680">
    <property type="protein sequence ID" value="CAD7413236.1"/>
    <property type="molecule type" value="Genomic_DNA"/>
</dbReference>
<dbReference type="GO" id="GO:0006508">
    <property type="term" value="P:proteolysis"/>
    <property type="evidence" value="ECO:0007669"/>
    <property type="project" value="UniProtKB-KW"/>
</dbReference>
<evidence type="ECO:0000256" key="2">
    <source>
        <dbReference type="ARBA" id="ARBA00022438"/>
    </source>
</evidence>
<keyword evidence="4" id="KW-0378">Hydrolase</keyword>
<dbReference type="Pfam" id="PF00883">
    <property type="entry name" value="Peptidase_M17"/>
    <property type="match status" value="2"/>
</dbReference>
<dbReference type="GO" id="GO:0005737">
    <property type="term" value="C:cytoplasm"/>
    <property type="evidence" value="ECO:0007669"/>
    <property type="project" value="InterPro"/>
</dbReference>
<name>A0A7R9DEI6_TIMPO</name>
<dbReference type="GO" id="GO:0030145">
    <property type="term" value="F:manganese ion binding"/>
    <property type="evidence" value="ECO:0007669"/>
    <property type="project" value="InterPro"/>
</dbReference>
<evidence type="ECO:0000256" key="4">
    <source>
        <dbReference type="ARBA" id="ARBA00022801"/>
    </source>
</evidence>
<dbReference type="AlphaFoldDB" id="A0A7R9DEI6"/>
<evidence type="ECO:0000259" key="5">
    <source>
        <dbReference type="Pfam" id="PF00883"/>
    </source>
</evidence>